<dbReference type="InterPro" id="IPR029068">
    <property type="entry name" value="Glyas_Bleomycin-R_OHBP_Dase"/>
</dbReference>
<dbReference type="PANTHER" id="PTHR34598:SF3">
    <property type="entry name" value="OXIDOREDUCTASE AN1597"/>
    <property type="match status" value="1"/>
</dbReference>
<proteinExistence type="inferred from homology"/>
<dbReference type="GO" id="GO:0016491">
    <property type="term" value="F:oxidoreductase activity"/>
    <property type="evidence" value="ECO:0007669"/>
    <property type="project" value="InterPro"/>
</dbReference>
<organism evidence="2 3">
    <name type="scientific">Diaporthe ampelina</name>
    <dbReference type="NCBI Taxonomy" id="1214573"/>
    <lineage>
        <taxon>Eukaryota</taxon>
        <taxon>Fungi</taxon>
        <taxon>Dikarya</taxon>
        <taxon>Ascomycota</taxon>
        <taxon>Pezizomycotina</taxon>
        <taxon>Sordariomycetes</taxon>
        <taxon>Sordariomycetidae</taxon>
        <taxon>Diaporthales</taxon>
        <taxon>Diaporthaceae</taxon>
        <taxon>Diaporthe</taxon>
    </lineage>
</organism>
<dbReference type="OrthoDB" id="412788at2759"/>
<reference evidence="2 3" key="2">
    <citation type="submission" date="2015-05" db="EMBL/GenBank/DDBJ databases">
        <authorList>
            <person name="Morales-Cruz A."/>
            <person name="Amrine K.C."/>
            <person name="Cantu D."/>
        </authorList>
    </citation>
    <scope>NUCLEOTIDE SEQUENCE [LARGE SCALE GENOMIC DNA]</scope>
    <source>
        <strain evidence="2">DA912</strain>
    </source>
</reference>
<sequence>MATNNTPDTTSQAATEPLITGLHHINLTVPHGTLDQAKSFYAATLGLTPRPVPAAQTHELAWFDIGASGQQVHVSLPKHDRDAVAPDASRHPCFRAGSPDALLALQERVHAHFLRGGPDAPAAADAPGVQATINYCRKDLEPPLPPVVFGRGPANPPIQTPKQDYPVLITDVTGNESDFNLQTQGIEFVRHESKLKDEQFDDEDLVKQVYYREILDLTRQVLEQNPKFPEKPSLHILQHLRRNSPDKFPTGPVHGCHVDQHPAAVEGFARRWLGDATADGLLRSHARWQIINAWRPIREVRRDPLAVTDARSVPDGDILKVRLVYPDHEIDILEVKAPMDPDKRPHRWYFKDRMGPGDVVFFTQFDSTPRADVPKRVPHTAFRDPRVDEGTAEARSSIEVRVAVFYGSE</sequence>
<dbReference type="Proteomes" id="UP000034680">
    <property type="component" value="Unassembled WGS sequence"/>
</dbReference>
<evidence type="ECO:0000256" key="1">
    <source>
        <dbReference type="ARBA" id="ARBA00023604"/>
    </source>
</evidence>
<gene>
    <name evidence="2" type="ORF">UCDDA912_g04560</name>
</gene>
<dbReference type="EMBL" id="LCUC01000157">
    <property type="protein sequence ID" value="KKY35454.1"/>
    <property type="molecule type" value="Genomic_DNA"/>
</dbReference>
<dbReference type="NCBIfam" id="NF041278">
    <property type="entry name" value="CmcJ_NvfI_EfuI"/>
    <property type="match status" value="1"/>
</dbReference>
<comment type="similarity">
    <text evidence="1">Belongs to the asaB hydroxylase/desaturase family.</text>
</comment>
<reference evidence="2 3" key="1">
    <citation type="submission" date="2015-05" db="EMBL/GenBank/DDBJ databases">
        <title>Distinctive expansion of gene families associated with plant cell wall degradation and secondary metabolism in the genomes of grapevine trunk pathogens.</title>
        <authorList>
            <person name="Lawrence D.P."/>
            <person name="Travadon R."/>
            <person name="Rolshausen P.E."/>
            <person name="Baumgartner K."/>
        </authorList>
    </citation>
    <scope>NUCLEOTIDE SEQUENCE [LARGE SCALE GENOMIC DNA]</scope>
    <source>
        <strain evidence="2">DA912</strain>
    </source>
</reference>
<dbReference type="Gene3D" id="3.10.180.10">
    <property type="entry name" value="2,3-Dihydroxybiphenyl 1,2-Dioxygenase, domain 1"/>
    <property type="match status" value="1"/>
</dbReference>
<evidence type="ECO:0000313" key="3">
    <source>
        <dbReference type="Proteomes" id="UP000034680"/>
    </source>
</evidence>
<accession>A0A0G2FN75</accession>
<dbReference type="AlphaFoldDB" id="A0A0G2FN75"/>
<keyword evidence="3" id="KW-1185">Reference proteome</keyword>
<dbReference type="SUPFAM" id="SSF54593">
    <property type="entry name" value="Glyoxalase/Bleomycin resistance protein/Dihydroxybiphenyl dioxygenase"/>
    <property type="match status" value="1"/>
</dbReference>
<evidence type="ECO:0000313" key="2">
    <source>
        <dbReference type="EMBL" id="KKY35454.1"/>
    </source>
</evidence>
<name>A0A0G2FN75_9PEZI</name>
<dbReference type="PANTHER" id="PTHR34598">
    <property type="entry name" value="BLL6449 PROTEIN"/>
    <property type="match status" value="1"/>
</dbReference>
<comment type="caution">
    <text evidence="2">The sequence shown here is derived from an EMBL/GenBank/DDBJ whole genome shotgun (WGS) entry which is preliminary data.</text>
</comment>
<dbReference type="InterPro" id="IPR044053">
    <property type="entry name" value="AsaB-like"/>
</dbReference>
<protein>
    <submittedName>
        <fullName evidence="2">Putative catalyzes late reaction in the cephamycin biosynthetic pathway</fullName>
    </submittedName>
</protein>